<dbReference type="GeneID" id="98175509"/>
<reference evidence="3 4" key="1">
    <citation type="submission" date="2024-09" db="EMBL/GenBank/DDBJ databases">
        <title>Itraconazole resistance in Madurella fahalii resulting from another homologue of gene encoding cytochrome P450 14-alpha sterol demethylase (CYP51).</title>
        <authorList>
            <person name="Yoshioka I."/>
            <person name="Fahal A.H."/>
            <person name="Kaneko S."/>
            <person name="Yaguchi T."/>
        </authorList>
    </citation>
    <scope>NUCLEOTIDE SEQUENCE [LARGE SCALE GENOMIC DNA]</scope>
    <source>
        <strain evidence="3 4">IFM 68171</strain>
    </source>
</reference>
<evidence type="ECO:0000313" key="4">
    <source>
        <dbReference type="Proteomes" id="UP001628179"/>
    </source>
</evidence>
<dbReference type="SUPFAM" id="SSF51316">
    <property type="entry name" value="Mss4-like"/>
    <property type="match status" value="2"/>
</dbReference>
<accession>A0ABQ0G9Z8</accession>
<dbReference type="RefSeq" id="XP_070916287.1">
    <property type="nucleotide sequence ID" value="XM_071060186.1"/>
</dbReference>
<protein>
    <recommendedName>
        <fullName evidence="2">4Fe-4S ferredoxin-type domain-containing protein</fullName>
    </recommendedName>
</protein>
<proteinExistence type="predicted"/>
<feature type="domain" description="4Fe-4S ferredoxin-type" evidence="2">
    <location>
        <begin position="54"/>
        <end position="88"/>
    </location>
</feature>
<dbReference type="InterPro" id="IPR017896">
    <property type="entry name" value="4Fe4S_Fe-S-bd"/>
</dbReference>
<evidence type="ECO:0000259" key="2">
    <source>
        <dbReference type="PROSITE" id="PS51379"/>
    </source>
</evidence>
<dbReference type="Proteomes" id="UP001628179">
    <property type="component" value="Unassembled WGS sequence"/>
</dbReference>
<dbReference type="PANTHER" id="PTHR33337">
    <property type="entry name" value="GFA DOMAIN-CONTAINING PROTEIN"/>
    <property type="match status" value="1"/>
</dbReference>
<organism evidence="3 4">
    <name type="scientific">Madurella fahalii</name>
    <dbReference type="NCBI Taxonomy" id="1157608"/>
    <lineage>
        <taxon>Eukaryota</taxon>
        <taxon>Fungi</taxon>
        <taxon>Dikarya</taxon>
        <taxon>Ascomycota</taxon>
        <taxon>Pezizomycotina</taxon>
        <taxon>Sordariomycetes</taxon>
        <taxon>Sordariomycetidae</taxon>
        <taxon>Sordariales</taxon>
        <taxon>Sordariales incertae sedis</taxon>
        <taxon>Madurella</taxon>
    </lineage>
</organism>
<dbReference type="Gene3D" id="3.90.1590.10">
    <property type="entry name" value="glutathione-dependent formaldehyde- activating enzyme (gfa)"/>
    <property type="match status" value="2"/>
</dbReference>
<dbReference type="PANTHER" id="PTHR33337:SF40">
    <property type="entry name" value="CENP-V_GFA DOMAIN-CONTAINING PROTEIN-RELATED"/>
    <property type="match status" value="1"/>
</dbReference>
<evidence type="ECO:0000256" key="1">
    <source>
        <dbReference type="SAM" id="MobiDB-lite"/>
    </source>
</evidence>
<comment type="caution">
    <text evidence="3">The sequence shown here is derived from an EMBL/GenBank/DDBJ whole genome shotgun (WGS) entry which is preliminary data.</text>
</comment>
<dbReference type="InterPro" id="IPR011057">
    <property type="entry name" value="Mss4-like_sf"/>
</dbReference>
<dbReference type="PROSITE" id="PS51379">
    <property type="entry name" value="4FE4S_FER_2"/>
    <property type="match status" value="1"/>
</dbReference>
<gene>
    <name evidence="3" type="ORF">MFIFM68171_04766</name>
</gene>
<sequence>MAFLPPEQLTLTGSCLCTAIRYTITVPPLPSRPLIPNALPTPVDATATVPTRLPLVSLDHCESCRRGCGGLIQCWFICPQDWVEFTLQPRRQQRAATDPSTAAATGRDAGDGDGAADRVYPSASVASNPPQKLLDETYLAHYESSPGVHRCFCSRCGTGLTWCNSKDRGPGWTLGPIVDVAVGTLDRESMERVRPERQGWWEDGVGWVKRLLSEGDGGLIKHPSGRVSEQVGVGFSGGSG</sequence>
<feature type="region of interest" description="Disordered" evidence="1">
    <location>
        <begin position="93"/>
        <end position="128"/>
    </location>
</feature>
<name>A0ABQ0G9Z8_9PEZI</name>
<keyword evidence="4" id="KW-1185">Reference proteome</keyword>
<dbReference type="EMBL" id="BAAFSV010000002">
    <property type="protein sequence ID" value="GAB1314556.1"/>
    <property type="molecule type" value="Genomic_DNA"/>
</dbReference>
<evidence type="ECO:0000313" key="3">
    <source>
        <dbReference type="EMBL" id="GAB1314556.1"/>
    </source>
</evidence>